<sequence>MAMRRPLGPFGLHLARILRLALPLGALALLSTVFLLSRGVDPQRAVEMSDIDVEELTREPRVGGARFAGVTQDDTALTISARSVRSTGDLRESGPLLLRLDMPQGELQFPSGRVALFQAQEGRIDQSEDEILLRGDVVLETSDGYRMTMPELISAIQTTHMRGLGGISGDAPAGEISADSVELRHSAQADGGYLLAFKGNVRLIYRPDE</sequence>
<dbReference type="Proteomes" id="UP000249364">
    <property type="component" value="Unassembled WGS sequence"/>
</dbReference>
<name>A0A2W7QFE0_9RHOB</name>
<reference evidence="1 2" key="1">
    <citation type="submission" date="2018-06" db="EMBL/GenBank/DDBJ databases">
        <title>Genomic Encyclopedia of Archaeal and Bacterial Type Strains, Phase II (KMG-II): from individual species to whole genera.</title>
        <authorList>
            <person name="Goeker M."/>
        </authorList>
    </citation>
    <scope>NUCLEOTIDE SEQUENCE [LARGE SCALE GENOMIC DNA]</scope>
    <source>
        <strain evidence="1 2">DSM 13087</strain>
    </source>
</reference>
<comment type="caution">
    <text evidence="1">The sequence shown here is derived from an EMBL/GenBank/DDBJ whole genome shotgun (WGS) entry which is preliminary data.</text>
</comment>
<protein>
    <submittedName>
        <fullName evidence="1">Lipopolysaccharide export system protein LptC</fullName>
    </submittedName>
</protein>
<dbReference type="EMBL" id="QKZQ01000007">
    <property type="protein sequence ID" value="PZX44550.1"/>
    <property type="molecule type" value="Genomic_DNA"/>
</dbReference>
<dbReference type="STRING" id="121821.GCA_001870675_00825"/>
<gene>
    <name evidence="1" type="ORF">LY56_01798</name>
</gene>
<accession>A0A2W7QFE0</accession>
<evidence type="ECO:0000313" key="2">
    <source>
        <dbReference type="Proteomes" id="UP000249364"/>
    </source>
</evidence>
<organism evidence="1 2">
    <name type="scientific">Roseinatronobacter thiooxidans</name>
    <dbReference type="NCBI Taxonomy" id="121821"/>
    <lineage>
        <taxon>Bacteria</taxon>
        <taxon>Pseudomonadati</taxon>
        <taxon>Pseudomonadota</taxon>
        <taxon>Alphaproteobacteria</taxon>
        <taxon>Rhodobacterales</taxon>
        <taxon>Paracoccaceae</taxon>
        <taxon>Roseinatronobacter</taxon>
    </lineage>
</organism>
<dbReference type="AlphaFoldDB" id="A0A2W7QFE0"/>
<evidence type="ECO:0000313" key="1">
    <source>
        <dbReference type="EMBL" id="PZX44550.1"/>
    </source>
</evidence>
<proteinExistence type="predicted"/>
<keyword evidence="2" id="KW-1185">Reference proteome</keyword>